<dbReference type="PROSITE" id="PS51762">
    <property type="entry name" value="GH16_2"/>
    <property type="match status" value="1"/>
</dbReference>
<evidence type="ECO:0000313" key="4">
    <source>
        <dbReference type="Proteomes" id="UP000036449"/>
    </source>
</evidence>
<dbReference type="Gene3D" id="2.60.120.200">
    <property type="match status" value="1"/>
</dbReference>
<evidence type="ECO:0000313" key="3">
    <source>
        <dbReference type="EMBL" id="KMO33190.1"/>
    </source>
</evidence>
<comment type="caution">
    <text evidence="3">The sequence shown here is derived from an EMBL/GenBank/DDBJ whole genome shotgun (WGS) entry which is preliminary data.</text>
</comment>
<dbReference type="Gene3D" id="2.60.60.40">
    <property type="match status" value="3"/>
</dbReference>
<dbReference type="Pfam" id="PF16841">
    <property type="entry name" value="CBM60"/>
    <property type="match status" value="3"/>
</dbReference>
<dbReference type="EMBL" id="LABZ01000205">
    <property type="protein sequence ID" value="KMO33190.1"/>
    <property type="molecule type" value="Genomic_DNA"/>
</dbReference>
<evidence type="ECO:0000256" key="1">
    <source>
        <dbReference type="ARBA" id="ARBA00006865"/>
    </source>
</evidence>
<protein>
    <recommendedName>
        <fullName evidence="2">GH16 domain-containing protein</fullName>
    </recommendedName>
</protein>
<dbReference type="CDD" id="cd08023">
    <property type="entry name" value="GH16_laminarinase_like"/>
    <property type="match status" value="1"/>
</dbReference>
<organism evidence="3 4">
    <name type="scientific">Methylobacterium tarhaniae</name>
    <dbReference type="NCBI Taxonomy" id="1187852"/>
    <lineage>
        <taxon>Bacteria</taxon>
        <taxon>Pseudomonadati</taxon>
        <taxon>Pseudomonadota</taxon>
        <taxon>Alphaproteobacteria</taxon>
        <taxon>Hyphomicrobiales</taxon>
        <taxon>Methylobacteriaceae</taxon>
        <taxon>Methylobacterium</taxon>
    </lineage>
</organism>
<evidence type="ECO:0000259" key="2">
    <source>
        <dbReference type="PROSITE" id="PS51762"/>
    </source>
</evidence>
<dbReference type="GO" id="GO:0004553">
    <property type="term" value="F:hydrolase activity, hydrolyzing O-glycosyl compounds"/>
    <property type="evidence" value="ECO:0007669"/>
    <property type="project" value="InterPro"/>
</dbReference>
<dbReference type="Pfam" id="PF00722">
    <property type="entry name" value="Glyco_hydro_16"/>
    <property type="match status" value="1"/>
</dbReference>
<sequence length="646" mass="67379">MQTVLDLTGYKLTFDDEFNVRSISQVAGATTWGDIRAQDRGDANADVGFGASSFVDAASGYDPFSVSGGALTITAVPDVTPYGVPGSWESGLITTQGKFSQTYGYFEIRADFSALPGAWDAFWLLPDHPLPDPTGAGRWQELDIVEHYGSWDRGVYSTIHTTDPEKNINWQNNLQVYSEMAEPSGYHTYGMNWKPDRISFYVDGQLVGSQLTPSDLHSPMYLVANLATQRSADNNADLNGVPISSKIDYVRVYSNDAGARAVPLDTVSAPDNRDPGLYGATAAMTVARPALTTIGSGSDSILLTISQDAWQGDAQYTVSVDGRQVGGVQTAQSLHGSGRSDQILVLGDWGSGSHAVSVNFLNDAYGGSATTDRNLYIDGATYRGAAVADAAQTLLSTGAQGFTIRTPAAGPTTIGSGSDGILLTISQDAWQGDAQYTVSVDGRQVGGVQTAQSLHGSGRSDQILVLGDWGSGSHAVSVTFLNDAYGGSAATDRNLYIDGATYRGAAVADAAQTLLSTGAQGFTIRTPAAEPTTIGSGSDSILLSISQDAWQGDAQYAVSVDGRQVGGVQTAQSLHGSGRSDQILVLGDWGSGSHAVSVTFLNDAYGGSAATDRNLYIDGATYRGAAVADAAQTLLGAGAQGFMFGG</sequence>
<dbReference type="InterPro" id="IPR013320">
    <property type="entry name" value="ConA-like_dom_sf"/>
</dbReference>
<dbReference type="InterPro" id="IPR031768">
    <property type="entry name" value="CBM60_xylan-bd"/>
</dbReference>
<name>A0A0J6SDA7_9HYPH</name>
<gene>
    <name evidence="3" type="ORF">VQ03_25435</name>
</gene>
<dbReference type="GO" id="GO:0005975">
    <property type="term" value="P:carbohydrate metabolic process"/>
    <property type="evidence" value="ECO:0007669"/>
    <property type="project" value="InterPro"/>
</dbReference>
<dbReference type="InterPro" id="IPR050546">
    <property type="entry name" value="Glycosyl_Hydrlase_16"/>
</dbReference>
<accession>A0A0J6SDA7</accession>
<dbReference type="SUPFAM" id="SSF49899">
    <property type="entry name" value="Concanavalin A-like lectins/glucanases"/>
    <property type="match status" value="1"/>
</dbReference>
<dbReference type="OrthoDB" id="9809583at2"/>
<proteinExistence type="inferred from homology"/>
<reference evidence="3 4" key="1">
    <citation type="submission" date="2015-03" db="EMBL/GenBank/DDBJ databases">
        <title>Genome sequencing of Methylobacterium tarhaniae DSM 25844.</title>
        <authorList>
            <person name="Chaudhry V."/>
            <person name="Patil P.B."/>
        </authorList>
    </citation>
    <scope>NUCLEOTIDE SEQUENCE [LARGE SCALE GENOMIC DNA]</scope>
    <source>
        <strain evidence="3 4">DSM 25844</strain>
    </source>
</reference>
<dbReference type="PANTHER" id="PTHR10963:SF55">
    <property type="entry name" value="GLYCOSIDE HYDROLASE FAMILY 16 PROTEIN"/>
    <property type="match status" value="1"/>
</dbReference>
<dbReference type="PANTHER" id="PTHR10963">
    <property type="entry name" value="GLYCOSYL HYDROLASE-RELATED"/>
    <property type="match status" value="1"/>
</dbReference>
<feature type="domain" description="GH16" evidence="2">
    <location>
        <begin position="5"/>
        <end position="258"/>
    </location>
</feature>
<comment type="similarity">
    <text evidence="1">Belongs to the glycosyl hydrolase 16 family.</text>
</comment>
<dbReference type="InterPro" id="IPR000757">
    <property type="entry name" value="Beta-glucanase-like"/>
</dbReference>
<dbReference type="Proteomes" id="UP000036449">
    <property type="component" value="Unassembled WGS sequence"/>
</dbReference>
<keyword evidence="4" id="KW-1185">Reference proteome</keyword>
<dbReference type="AlphaFoldDB" id="A0A0J6SDA7"/>
<dbReference type="PATRIC" id="fig|1187852.3.peg.2869"/>